<name>A0A162UIF3_PHYB8</name>
<dbReference type="Proteomes" id="UP000077315">
    <property type="component" value="Unassembled WGS sequence"/>
</dbReference>
<proteinExistence type="predicted"/>
<gene>
    <name evidence="1" type="ORF">PHYBLDRAFT_166418</name>
</gene>
<dbReference type="GeneID" id="28996320"/>
<evidence type="ECO:0000313" key="2">
    <source>
        <dbReference type="Proteomes" id="UP000077315"/>
    </source>
</evidence>
<evidence type="ECO:0000313" key="1">
    <source>
        <dbReference type="EMBL" id="OAD76452.1"/>
    </source>
</evidence>
<dbReference type="AlphaFoldDB" id="A0A162UIF3"/>
<dbReference type="RefSeq" id="XP_018294492.1">
    <property type="nucleotide sequence ID" value="XM_018435414.1"/>
</dbReference>
<protein>
    <submittedName>
        <fullName evidence="1">Uncharacterized protein</fullName>
    </submittedName>
</protein>
<reference evidence="2" key="1">
    <citation type="submission" date="2015-06" db="EMBL/GenBank/DDBJ databases">
        <title>Expansion of signal transduction pathways in fungi by whole-genome duplication.</title>
        <authorList>
            <consortium name="DOE Joint Genome Institute"/>
            <person name="Corrochano L.M."/>
            <person name="Kuo A."/>
            <person name="Marcet-Houben M."/>
            <person name="Polaino S."/>
            <person name="Salamov A."/>
            <person name="Villalobos J.M."/>
            <person name="Alvarez M.I."/>
            <person name="Avalos J."/>
            <person name="Benito E.P."/>
            <person name="Benoit I."/>
            <person name="Burger G."/>
            <person name="Camino L.P."/>
            <person name="Canovas D."/>
            <person name="Cerda-Olmedo E."/>
            <person name="Cheng J.-F."/>
            <person name="Dominguez A."/>
            <person name="Elias M."/>
            <person name="Eslava A.P."/>
            <person name="Glaser F."/>
            <person name="Grimwood J."/>
            <person name="Gutierrez G."/>
            <person name="Heitman J."/>
            <person name="Henrissat B."/>
            <person name="Iturriaga E.A."/>
            <person name="Lang B.F."/>
            <person name="Lavin J.L."/>
            <person name="Lee S."/>
            <person name="Li W."/>
            <person name="Lindquist E."/>
            <person name="Lopez-Garcia S."/>
            <person name="Luque E.M."/>
            <person name="Marcos A.T."/>
            <person name="Martin J."/>
            <person name="McCluskey K."/>
            <person name="Medina H.R."/>
            <person name="Miralles-Duran A."/>
            <person name="Miyazaki A."/>
            <person name="Munoz-Torres E."/>
            <person name="Oguiza J.A."/>
            <person name="Ohm R."/>
            <person name="Olmedo M."/>
            <person name="Orejas M."/>
            <person name="Ortiz-Castellanos L."/>
            <person name="Pisabarro A.G."/>
            <person name="Rodriguez-Romero J."/>
            <person name="Ruiz-Herrera J."/>
            <person name="Ruiz-Vazquez R."/>
            <person name="Sanz C."/>
            <person name="Schackwitz W."/>
            <person name="Schmutz J."/>
            <person name="Shahriari M."/>
            <person name="Shelest E."/>
            <person name="Silva-Franco F."/>
            <person name="Soanes D."/>
            <person name="Syed K."/>
            <person name="Tagua V.G."/>
            <person name="Talbot N.J."/>
            <person name="Thon M."/>
            <person name="De vries R.P."/>
            <person name="Wiebenga A."/>
            <person name="Yadav J.S."/>
            <person name="Braun E.L."/>
            <person name="Baker S."/>
            <person name="Garre V."/>
            <person name="Horwitz B."/>
            <person name="Torres-Martinez S."/>
            <person name="Idnurm A."/>
            <person name="Herrera-Estrella A."/>
            <person name="Gabaldon T."/>
            <person name="Grigoriev I.V."/>
        </authorList>
    </citation>
    <scope>NUCLEOTIDE SEQUENCE [LARGE SCALE GENOMIC DNA]</scope>
    <source>
        <strain evidence="2">NRRL 1555(-)</strain>
    </source>
</reference>
<keyword evidence="2" id="KW-1185">Reference proteome</keyword>
<sequence>MRAILKPARIIKALNVVYQVFLFFIKKKVAREVILTKCVKSQIKKDDDITMIKSHLGKQLHNKKPRSIWYFATSASTSKSVVDVVTAVVDENQFSPSVECEKYERHTRIAMSG</sequence>
<dbReference type="EMBL" id="KV440976">
    <property type="protein sequence ID" value="OAD76452.1"/>
    <property type="molecule type" value="Genomic_DNA"/>
</dbReference>
<dbReference type="VEuPathDB" id="FungiDB:PHYBLDRAFT_166418"/>
<organism evidence="1 2">
    <name type="scientific">Phycomyces blakesleeanus (strain ATCC 8743b / DSM 1359 / FGSC 10004 / NBRC 33097 / NRRL 1555)</name>
    <dbReference type="NCBI Taxonomy" id="763407"/>
    <lineage>
        <taxon>Eukaryota</taxon>
        <taxon>Fungi</taxon>
        <taxon>Fungi incertae sedis</taxon>
        <taxon>Mucoromycota</taxon>
        <taxon>Mucoromycotina</taxon>
        <taxon>Mucoromycetes</taxon>
        <taxon>Mucorales</taxon>
        <taxon>Phycomycetaceae</taxon>
        <taxon>Phycomyces</taxon>
    </lineage>
</organism>
<accession>A0A162UIF3</accession>
<dbReference type="InParanoid" id="A0A162UIF3"/>